<dbReference type="SUPFAM" id="SSF56784">
    <property type="entry name" value="HAD-like"/>
    <property type="match status" value="1"/>
</dbReference>
<gene>
    <name evidence="1" type="ORF">FNZ23_16755</name>
</gene>
<keyword evidence="2" id="KW-1185">Reference proteome</keyword>
<dbReference type="GO" id="GO:0000287">
    <property type="term" value="F:magnesium ion binding"/>
    <property type="evidence" value="ECO:0007669"/>
    <property type="project" value="TreeGrafter"/>
</dbReference>
<dbReference type="PANTHER" id="PTHR10000:SF8">
    <property type="entry name" value="HAD SUPERFAMILY HYDROLASE-LIKE, TYPE 3"/>
    <property type="match status" value="1"/>
</dbReference>
<comment type="caution">
    <text evidence="1">The sequence shown here is derived from an EMBL/GenBank/DDBJ whole genome shotgun (WGS) entry which is preliminary data.</text>
</comment>
<dbReference type="GO" id="GO:0016791">
    <property type="term" value="F:phosphatase activity"/>
    <property type="evidence" value="ECO:0007669"/>
    <property type="project" value="TreeGrafter"/>
</dbReference>
<dbReference type="PANTHER" id="PTHR10000">
    <property type="entry name" value="PHOSPHOSERINE PHOSPHATASE"/>
    <property type="match status" value="1"/>
</dbReference>
<dbReference type="OrthoDB" id="3180855at2"/>
<sequence>MTSATPSRSSVTGALPRLIATDLDGTLLHDDKTVSERTVAALAAAERAGVDVFFVTGRPARWMDVVSAHVHGHGLAICANGAAVVDLHRGRRFVEVSPLPLAAAREVVEALRSAAPGTSFAVERTGGIHYEPHYPPFHRDPAAVTAPAEKLLADDFDPPPGPAPTTLGAGDEVIAAPLGAPDAVPVGAQGAVPVGASDAGPPRTVSVIPGASAPGVVAGEIPTAGPGQPVLKLLAHHHEWEPDAFLALARRTAGTLASITRSSPTSLLEISGLGVSKAGTLARCCAERGIAPEEVTAFGDMPNDMEMLAWAGTSYAMANAHPDVLAVTTGRTASNNEDGVAAVIERLLGT</sequence>
<dbReference type="GO" id="GO:0005829">
    <property type="term" value="C:cytosol"/>
    <property type="evidence" value="ECO:0007669"/>
    <property type="project" value="TreeGrafter"/>
</dbReference>
<dbReference type="InterPro" id="IPR036412">
    <property type="entry name" value="HAD-like_sf"/>
</dbReference>
<evidence type="ECO:0000313" key="2">
    <source>
        <dbReference type="Proteomes" id="UP000320888"/>
    </source>
</evidence>
<reference evidence="1 2" key="1">
    <citation type="submission" date="2019-07" db="EMBL/GenBank/DDBJ databases">
        <title>Draft genome for Streptomyces benahoarensis MZ03-48.</title>
        <authorList>
            <person name="Gonzalez-Pimentel J.L."/>
        </authorList>
    </citation>
    <scope>NUCLEOTIDE SEQUENCE [LARGE SCALE GENOMIC DNA]</scope>
    <source>
        <strain evidence="1 2">MZ03-48</strain>
    </source>
</reference>
<dbReference type="Gene3D" id="3.30.1240.10">
    <property type="match status" value="2"/>
</dbReference>
<protein>
    <submittedName>
        <fullName evidence="1">Hydrolase</fullName>
    </submittedName>
</protein>
<proteinExistence type="predicted"/>
<dbReference type="InterPro" id="IPR023214">
    <property type="entry name" value="HAD_sf"/>
</dbReference>
<keyword evidence="1" id="KW-0378">Hydrolase</keyword>
<accession>A0A553ZB46</accession>
<dbReference type="EMBL" id="VKLS01000198">
    <property type="protein sequence ID" value="TSB38651.1"/>
    <property type="molecule type" value="Genomic_DNA"/>
</dbReference>
<organism evidence="1 2">
    <name type="scientific">Streptomyces benahoarensis</name>
    <dbReference type="NCBI Taxonomy" id="2595054"/>
    <lineage>
        <taxon>Bacteria</taxon>
        <taxon>Bacillati</taxon>
        <taxon>Actinomycetota</taxon>
        <taxon>Actinomycetes</taxon>
        <taxon>Kitasatosporales</taxon>
        <taxon>Streptomycetaceae</taxon>
        <taxon>Streptomyces</taxon>
    </lineage>
</organism>
<name>A0A553ZB46_9ACTN</name>
<dbReference type="Proteomes" id="UP000320888">
    <property type="component" value="Unassembled WGS sequence"/>
</dbReference>
<dbReference type="Gene3D" id="3.40.50.1000">
    <property type="entry name" value="HAD superfamily/HAD-like"/>
    <property type="match status" value="2"/>
</dbReference>
<dbReference type="Pfam" id="PF08282">
    <property type="entry name" value="Hydrolase_3"/>
    <property type="match status" value="2"/>
</dbReference>
<dbReference type="AlphaFoldDB" id="A0A553ZB46"/>
<evidence type="ECO:0000313" key="1">
    <source>
        <dbReference type="EMBL" id="TSB38651.1"/>
    </source>
</evidence>